<keyword evidence="2" id="KW-1185">Reference proteome</keyword>
<evidence type="ECO:0000313" key="1">
    <source>
        <dbReference type="EMBL" id="KAL2726149.1"/>
    </source>
</evidence>
<dbReference type="EMBL" id="JAYRBN010000109">
    <property type="protein sequence ID" value="KAL2726149.1"/>
    <property type="molecule type" value="Genomic_DNA"/>
</dbReference>
<name>A0ABD2AZV4_VESMC</name>
<dbReference type="Proteomes" id="UP001607303">
    <property type="component" value="Unassembled WGS sequence"/>
</dbReference>
<sequence>MLENITEACHILSIEWIENLMSKYIKFDLLYKQIRRERKIYERFWIKMMDKKKYSTLYFYKMNLKH</sequence>
<comment type="caution">
    <text evidence="1">The sequence shown here is derived from an EMBL/GenBank/DDBJ whole genome shotgun (WGS) entry which is preliminary data.</text>
</comment>
<proteinExistence type="predicted"/>
<accession>A0ABD2AZV4</accession>
<organism evidence="1 2">
    <name type="scientific">Vespula maculifrons</name>
    <name type="common">Eastern yellow jacket</name>
    <name type="synonym">Wasp</name>
    <dbReference type="NCBI Taxonomy" id="7453"/>
    <lineage>
        <taxon>Eukaryota</taxon>
        <taxon>Metazoa</taxon>
        <taxon>Ecdysozoa</taxon>
        <taxon>Arthropoda</taxon>
        <taxon>Hexapoda</taxon>
        <taxon>Insecta</taxon>
        <taxon>Pterygota</taxon>
        <taxon>Neoptera</taxon>
        <taxon>Endopterygota</taxon>
        <taxon>Hymenoptera</taxon>
        <taxon>Apocrita</taxon>
        <taxon>Aculeata</taxon>
        <taxon>Vespoidea</taxon>
        <taxon>Vespidae</taxon>
        <taxon>Vespinae</taxon>
        <taxon>Vespula</taxon>
    </lineage>
</organism>
<gene>
    <name evidence="1" type="ORF">V1477_017963</name>
</gene>
<reference evidence="1 2" key="1">
    <citation type="journal article" date="2024" name="Ann. Entomol. Soc. Am.">
        <title>Genomic analyses of the southern and eastern yellowjacket wasps (Hymenoptera: Vespidae) reveal evolutionary signatures of social life.</title>
        <authorList>
            <person name="Catto M.A."/>
            <person name="Caine P.B."/>
            <person name="Orr S.E."/>
            <person name="Hunt B.G."/>
            <person name="Goodisman M.A.D."/>
        </authorList>
    </citation>
    <scope>NUCLEOTIDE SEQUENCE [LARGE SCALE GENOMIC DNA]</scope>
    <source>
        <strain evidence="1">232</strain>
        <tissue evidence="1">Head and thorax</tissue>
    </source>
</reference>
<dbReference type="AlphaFoldDB" id="A0ABD2AZV4"/>
<evidence type="ECO:0000313" key="2">
    <source>
        <dbReference type="Proteomes" id="UP001607303"/>
    </source>
</evidence>
<protein>
    <submittedName>
        <fullName evidence="1">Uncharacterized protein</fullName>
    </submittedName>
</protein>